<dbReference type="GO" id="GO:0016491">
    <property type="term" value="F:oxidoreductase activity"/>
    <property type="evidence" value="ECO:0007669"/>
    <property type="project" value="UniProtKB-KW"/>
</dbReference>
<evidence type="ECO:0000256" key="2">
    <source>
        <dbReference type="ARBA" id="ARBA00023002"/>
    </source>
</evidence>
<organism evidence="4 5">
    <name type="scientific">Tieghemostelium lacteum</name>
    <name type="common">Slime mold</name>
    <name type="synonym">Dictyostelium lacteum</name>
    <dbReference type="NCBI Taxonomy" id="361077"/>
    <lineage>
        <taxon>Eukaryota</taxon>
        <taxon>Amoebozoa</taxon>
        <taxon>Evosea</taxon>
        <taxon>Eumycetozoa</taxon>
        <taxon>Dictyostelia</taxon>
        <taxon>Dictyosteliales</taxon>
        <taxon>Raperosteliaceae</taxon>
        <taxon>Tieghemostelium</taxon>
    </lineage>
</organism>
<dbReference type="STRING" id="361077.A0A151ZCQ8"/>
<evidence type="ECO:0000313" key="4">
    <source>
        <dbReference type="EMBL" id="KYQ91719.1"/>
    </source>
</evidence>
<dbReference type="OMA" id="MSSPVWF"/>
<sequence length="287" mass="32591">MDYRNKGTGNWDKVWFITGTSQGIGLTLVQKVLETSKDRVVATTRNTKALCDLERQHKDRLLVLEMDITKEDIIQQCVEESLKRFQRIDVLVNNAGYGVLGSLEELTQQEIKDHFEVNVFSVFNVCRHVLPVMRKQMSGTIFNLSSMVGFYSCFPGNVSYSATKFAIAGMTESLALEVSKFNIRVVIVYPGRFATNFFAPTSYKRAEKPMDGIYDTKEIEQVCVDSQGKQKGDPYKLAKILIVAANSEKPPLHLFIGQDSISFAQEKLKIIQNDIDQWKHLTMNTDR</sequence>
<evidence type="ECO:0000313" key="5">
    <source>
        <dbReference type="Proteomes" id="UP000076078"/>
    </source>
</evidence>
<protein>
    <submittedName>
        <fullName evidence="4">Short-chain dehydrogenase/reductase (SDR) family protein</fullName>
    </submittedName>
</protein>
<name>A0A151ZCQ8_TIELA</name>
<dbReference type="Proteomes" id="UP000076078">
    <property type="component" value="Unassembled WGS sequence"/>
</dbReference>
<dbReference type="CDD" id="cd05374">
    <property type="entry name" value="17beta-HSD-like_SDR_c"/>
    <property type="match status" value="1"/>
</dbReference>
<keyword evidence="5" id="KW-1185">Reference proteome</keyword>
<dbReference type="PANTHER" id="PTHR43976:SF16">
    <property type="entry name" value="SHORT-CHAIN DEHYDROGENASE_REDUCTASE FAMILY PROTEIN"/>
    <property type="match status" value="1"/>
</dbReference>
<reference evidence="4 5" key="1">
    <citation type="submission" date="2015-12" db="EMBL/GenBank/DDBJ databases">
        <title>Dictyostelia acquired genes for synthesis and detection of signals that induce cell-type specialization by lateral gene transfer from prokaryotes.</title>
        <authorList>
            <person name="Gloeckner G."/>
            <person name="Schaap P."/>
        </authorList>
    </citation>
    <scope>NUCLEOTIDE SEQUENCE [LARGE SCALE GENOMIC DNA]</scope>
    <source>
        <strain evidence="4 5">TK</strain>
    </source>
</reference>
<dbReference type="PRINTS" id="PR00080">
    <property type="entry name" value="SDRFAMILY"/>
</dbReference>
<dbReference type="EMBL" id="LODT01000034">
    <property type="protein sequence ID" value="KYQ91719.1"/>
    <property type="molecule type" value="Genomic_DNA"/>
</dbReference>
<dbReference type="InterPro" id="IPR051911">
    <property type="entry name" value="SDR_oxidoreductase"/>
</dbReference>
<dbReference type="InterPro" id="IPR036291">
    <property type="entry name" value="NAD(P)-bd_dom_sf"/>
</dbReference>
<dbReference type="OrthoDB" id="13950at2759"/>
<evidence type="ECO:0000256" key="3">
    <source>
        <dbReference type="RuleBase" id="RU000363"/>
    </source>
</evidence>
<dbReference type="PANTHER" id="PTHR43976">
    <property type="entry name" value="SHORT CHAIN DEHYDROGENASE"/>
    <property type="match status" value="1"/>
</dbReference>
<dbReference type="InParanoid" id="A0A151ZCQ8"/>
<dbReference type="InterPro" id="IPR002347">
    <property type="entry name" value="SDR_fam"/>
</dbReference>
<dbReference type="Pfam" id="PF00106">
    <property type="entry name" value="adh_short"/>
    <property type="match status" value="1"/>
</dbReference>
<dbReference type="SUPFAM" id="SSF51735">
    <property type="entry name" value="NAD(P)-binding Rossmann-fold domains"/>
    <property type="match status" value="1"/>
</dbReference>
<proteinExistence type="inferred from homology"/>
<comment type="caution">
    <text evidence="4">The sequence shown here is derived from an EMBL/GenBank/DDBJ whole genome shotgun (WGS) entry which is preliminary data.</text>
</comment>
<accession>A0A151ZCQ8</accession>
<comment type="similarity">
    <text evidence="1 3">Belongs to the short-chain dehydrogenases/reductases (SDR) family.</text>
</comment>
<gene>
    <name evidence="4" type="ORF">DLAC_07501</name>
</gene>
<evidence type="ECO:0000256" key="1">
    <source>
        <dbReference type="ARBA" id="ARBA00006484"/>
    </source>
</evidence>
<keyword evidence="2" id="KW-0560">Oxidoreductase</keyword>
<dbReference type="PRINTS" id="PR00081">
    <property type="entry name" value="GDHRDH"/>
</dbReference>
<dbReference type="AlphaFoldDB" id="A0A151ZCQ8"/>
<dbReference type="Gene3D" id="3.40.50.720">
    <property type="entry name" value="NAD(P)-binding Rossmann-like Domain"/>
    <property type="match status" value="1"/>
</dbReference>